<dbReference type="InterPro" id="IPR003343">
    <property type="entry name" value="Big_2"/>
</dbReference>
<sequence>MACLFITPEDLTVQDSGVLNVTNAEVVSLQIIPPIDTTPIGLDKQFTATAIMTDGSNIPVTNNSAINWTSSDTSVATITSGLVSGNGLAHGVSKGTVTVYAVGFVDGTRFEGSAQLEVTDAVPVNLTITPVDPSIAKGTEQQFEAEVALSSGINLTVTEEADWSSSDTNVATITSSQTLGNGVSYGVDVGTANISSSFSLNGVTVSNTTQLNVTPATIVSVEVTPLGPSVPKGATQQFVAKAIMTDESEQDITASALTSWRTDNASIATVNELGLVQTLEQGVTLVQATYDGFTGETIIIVTDPVLDSITVTPNPIIVGIGVEGIGYLTAIGHYSDGGGNRSYGRR</sequence>
<feature type="domain" description="BIG2" evidence="1">
    <location>
        <begin position="122"/>
        <end position="208"/>
    </location>
</feature>
<dbReference type="AlphaFoldDB" id="A0AAX1FZ74"/>
<evidence type="ECO:0000313" key="3">
    <source>
        <dbReference type="Proteomes" id="UP000464718"/>
    </source>
</evidence>
<reference evidence="2 3" key="1">
    <citation type="submission" date="2018-12" db="EMBL/GenBank/DDBJ databases">
        <title>Genomic insights into the evolutionary origins and pathogenicity of five Vibrio parahaemolyticus strains isolated from the shrimp with acute hepatopancreatic necrosis disease (AHPND).</title>
        <authorList>
            <person name="Yang Q."/>
            <person name="Dong X."/>
            <person name="Xie G."/>
            <person name="Fu S."/>
            <person name="Zou P."/>
            <person name="Sun J."/>
            <person name="Wang Y."/>
            <person name="Huang J."/>
        </authorList>
    </citation>
    <scope>NUCLEOTIDE SEQUENCE [LARGE SCALE GENOMIC DNA]</scope>
    <source>
        <strain evidence="2 3">20160303005-1</strain>
        <plasmid evidence="3">pvpsd2016-1</plasmid>
    </source>
</reference>
<dbReference type="Proteomes" id="UP000464718">
    <property type="component" value="Plasmid pvpsd2016-1"/>
</dbReference>
<dbReference type="InterPro" id="IPR008964">
    <property type="entry name" value="Invasin/intimin_cell_adhesion"/>
</dbReference>
<dbReference type="EMBL" id="CP034300">
    <property type="protein sequence ID" value="QHH12913.1"/>
    <property type="molecule type" value="Genomic_DNA"/>
</dbReference>
<dbReference type="SUPFAM" id="SSF49373">
    <property type="entry name" value="Invasin/intimin cell-adhesion fragments"/>
    <property type="match status" value="2"/>
</dbReference>
<keyword evidence="2" id="KW-0614">Plasmid</keyword>
<organism evidence="2 3">
    <name type="scientific">Vibrio parahaemolyticus</name>
    <dbReference type="NCBI Taxonomy" id="670"/>
    <lineage>
        <taxon>Bacteria</taxon>
        <taxon>Pseudomonadati</taxon>
        <taxon>Pseudomonadota</taxon>
        <taxon>Gammaproteobacteria</taxon>
        <taxon>Vibrionales</taxon>
        <taxon>Vibrionaceae</taxon>
        <taxon>Vibrio</taxon>
    </lineage>
</organism>
<gene>
    <name evidence="2" type="ORF">EHC69_26905</name>
</gene>
<dbReference type="Pfam" id="PF02368">
    <property type="entry name" value="Big_2"/>
    <property type="match status" value="2"/>
</dbReference>
<geneLocation type="plasmid" evidence="3">
    <name>pvpsd2016-1</name>
</geneLocation>
<evidence type="ECO:0000313" key="2">
    <source>
        <dbReference type="EMBL" id="QHH12913.1"/>
    </source>
</evidence>
<proteinExistence type="predicted"/>
<dbReference type="SMART" id="SM00635">
    <property type="entry name" value="BID_2"/>
    <property type="match status" value="3"/>
</dbReference>
<dbReference type="Gene3D" id="2.60.40.1080">
    <property type="match status" value="3"/>
</dbReference>
<evidence type="ECO:0000259" key="1">
    <source>
        <dbReference type="SMART" id="SM00635"/>
    </source>
</evidence>
<feature type="domain" description="BIG2" evidence="1">
    <location>
        <begin position="217"/>
        <end position="300"/>
    </location>
</feature>
<feature type="domain" description="BIG2" evidence="1">
    <location>
        <begin position="25"/>
        <end position="109"/>
    </location>
</feature>
<name>A0AAX1FZ74_VIBPH</name>
<accession>A0AAX1FZ74</accession>
<protein>
    <recommendedName>
        <fullName evidence="1">BIG2 domain-containing protein</fullName>
    </recommendedName>
</protein>